<sequence length="61" mass="6951">MLNNTQTQPPVLLAQAANRPADAKTDFPTKHDWQLFHDVAATERPRYLPRRPIRASTNIKA</sequence>
<dbReference type="HOGENOM" id="CLU_2923897_0_0_1"/>
<proteinExistence type="predicted"/>
<accession>A0A015KNC9</accession>
<gene>
    <name evidence="1" type="ORF">RirG_099330</name>
</gene>
<dbReference type="Proteomes" id="UP000022910">
    <property type="component" value="Unassembled WGS sequence"/>
</dbReference>
<evidence type="ECO:0000313" key="2">
    <source>
        <dbReference type="Proteomes" id="UP000022910"/>
    </source>
</evidence>
<dbReference type="EMBL" id="JEMT01017002">
    <property type="protein sequence ID" value="EXX69064.1"/>
    <property type="molecule type" value="Genomic_DNA"/>
</dbReference>
<name>A0A015KNC9_RHIIW</name>
<evidence type="ECO:0000313" key="1">
    <source>
        <dbReference type="EMBL" id="EXX69064.1"/>
    </source>
</evidence>
<dbReference type="AlphaFoldDB" id="A0A015KNC9"/>
<keyword evidence="2" id="KW-1185">Reference proteome</keyword>
<protein>
    <submittedName>
        <fullName evidence="1">Uncharacterized protein</fullName>
    </submittedName>
</protein>
<comment type="caution">
    <text evidence="1">The sequence shown here is derived from an EMBL/GenBank/DDBJ whole genome shotgun (WGS) entry which is preliminary data.</text>
</comment>
<organism evidence="1 2">
    <name type="scientific">Rhizophagus irregularis (strain DAOM 197198w)</name>
    <name type="common">Glomus intraradices</name>
    <dbReference type="NCBI Taxonomy" id="1432141"/>
    <lineage>
        <taxon>Eukaryota</taxon>
        <taxon>Fungi</taxon>
        <taxon>Fungi incertae sedis</taxon>
        <taxon>Mucoromycota</taxon>
        <taxon>Glomeromycotina</taxon>
        <taxon>Glomeromycetes</taxon>
        <taxon>Glomerales</taxon>
        <taxon>Glomeraceae</taxon>
        <taxon>Rhizophagus</taxon>
    </lineage>
</organism>
<reference evidence="1 2" key="1">
    <citation type="submission" date="2014-02" db="EMBL/GenBank/DDBJ databases">
        <title>Single nucleus genome sequencing reveals high similarity among nuclei of an endomycorrhizal fungus.</title>
        <authorList>
            <person name="Lin K."/>
            <person name="Geurts R."/>
            <person name="Zhang Z."/>
            <person name="Limpens E."/>
            <person name="Saunders D.G."/>
            <person name="Mu D."/>
            <person name="Pang E."/>
            <person name="Cao H."/>
            <person name="Cha H."/>
            <person name="Lin T."/>
            <person name="Zhou Q."/>
            <person name="Shang Y."/>
            <person name="Li Y."/>
            <person name="Ivanov S."/>
            <person name="Sharma T."/>
            <person name="Velzen R.V."/>
            <person name="Ruijter N.D."/>
            <person name="Aanen D.K."/>
            <person name="Win J."/>
            <person name="Kamoun S."/>
            <person name="Bisseling T."/>
            <person name="Huang S."/>
        </authorList>
    </citation>
    <scope>NUCLEOTIDE SEQUENCE [LARGE SCALE GENOMIC DNA]</scope>
    <source>
        <strain evidence="2">DAOM197198w</strain>
    </source>
</reference>